<evidence type="ECO:0000313" key="2">
    <source>
        <dbReference type="EMBL" id="UPM44000.1"/>
    </source>
</evidence>
<dbReference type="SUPFAM" id="SSF54637">
    <property type="entry name" value="Thioesterase/thiol ester dehydrase-isomerase"/>
    <property type="match status" value="1"/>
</dbReference>
<keyword evidence="3" id="KW-1185">Reference proteome</keyword>
<organism evidence="2 3">
    <name type="scientific">Halocatena salina</name>
    <dbReference type="NCBI Taxonomy" id="2934340"/>
    <lineage>
        <taxon>Archaea</taxon>
        <taxon>Methanobacteriati</taxon>
        <taxon>Methanobacteriota</taxon>
        <taxon>Stenosarchaea group</taxon>
        <taxon>Halobacteria</taxon>
        <taxon>Halobacteriales</taxon>
        <taxon>Natronomonadaceae</taxon>
        <taxon>Halocatena</taxon>
    </lineage>
</organism>
<accession>A0A8U0A468</accession>
<evidence type="ECO:0000259" key="1">
    <source>
        <dbReference type="Pfam" id="PF01575"/>
    </source>
</evidence>
<reference evidence="2" key="1">
    <citation type="submission" date="2022-04" db="EMBL/GenBank/DDBJ databases">
        <title>Halocatena sp. nov., isolated from a salt lake.</title>
        <authorList>
            <person name="Cui H.-L."/>
        </authorList>
    </citation>
    <scope>NUCLEOTIDE SEQUENCE</scope>
    <source>
        <strain evidence="2">AD-1</strain>
    </source>
</reference>
<dbReference type="Pfam" id="PF01575">
    <property type="entry name" value="MaoC_dehydratas"/>
    <property type="match status" value="1"/>
</dbReference>
<name>A0A8U0A468_9EURY</name>
<dbReference type="InterPro" id="IPR050965">
    <property type="entry name" value="UPF0336/Enoyl-CoA_hydratase"/>
</dbReference>
<feature type="domain" description="MaoC-like" evidence="1">
    <location>
        <begin position="73"/>
        <end position="164"/>
    </location>
</feature>
<dbReference type="PANTHER" id="PTHR43437">
    <property type="entry name" value="HYDROXYACYL-THIOESTER DEHYDRATASE TYPE 2, MITOCHONDRIAL-RELATED"/>
    <property type="match status" value="1"/>
</dbReference>
<dbReference type="InterPro" id="IPR029069">
    <property type="entry name" value="HotDog_dom_sf"/>
</dbReference>
<dbReference type="CDD" id="cd03449">
    <property type="entry name" value="R_hydratase"/>
    <property type="match status" value="1"/>
</dbReference>
<dbReference type="EMBL" id="CP096019">
    <property type="protein sequence ID" value="UPM44000.1"/>
    <property type="molecule type" value="Genomic_DNA"/>
</dbReference>
<dbReference type="Gene3D" id="3.10.129.10">
    <property type="entry name" value="Hotdog Thioesterase"/>
    <property type="match status" value="1"/>
</dbReference>
<evidence type="ECO:0000313" key="3">
    <source>
        <dbReference type="Proteomes" id="UP000831768"/>
    </source>
</evidence>
<dbReference type="Proteomes" id="UP000831768">
    <property type="component" value="Chromosome"/>
</dbReference>
<dbReference type="PANTHER" id="PTHR43437:SF3">
    <property type="entry name" value="HYDROXYACYL-THIOESTER DEHYDRATASE TYPE 2, MITOCHONDRIAL"/>
    <property type="match status" value="1"/>
</dbReference>
<dbReference type="AlphaFoldDB" id="A0A8U0A468"/>
<dbReference type="GO" id="GO:0006633">
    <property type="term" value="P:fatty acid biosynthetic process"/>
    <property type="evidence" value="ECO:0007669"/>
    <property type="project" value="TreeGrafter"/>
</dbReference>
<dbReference type="KEGG" id="haad:MW046_06035"/>
<dbReference type="InterPro" id="IPR002539">
    <property type="entry name" value="MaoC-like_dom"/>
</dbReference>
<gene>
    <name evidence="2" type="ORF">MW046_06035</name>
</gene>
<sequence>MSSGSSPSILRAWTRSSSLLFNSMIEANRAAVATLGVPTARSTSDEERIAPDSVLEEWEVERSLQEAGSLSVGDSVRFSKPLSADDVDRFAVASGDTNPIHLDEKQAAQTRFGGRIVHGALLSGLISAALAHLPGDIIYLSQETEFLRPVSVGDRATAAVELLEAFDDDRYRLRTQLLDANGEIAIDGEATILVDDSND</sequence>
<dbReference type="GO" id="GO:0019171">
    <property type="term" value="F:(3R)-hydroxyacyl-[acyl-carrier-protein] dehydratase activity"/>
    <property type="evidence" value="ECO:0007669"/>
    <property type="project" value="TreeGrafter"/>
</dbReference>
<proteinExistence type="predicted"/>
<dbReference type="GeneID" id="71927588"/>
<protein>
    <submittedName>
        <fullName evidence="2">MaoC family dehydratase</fullName>
    </submittedName>
</protein>
<dbReference type="RefSeq" id="WP_247994657.1">
    <property type="nucleotide sequence ID" value="NZ_CP096019.1"/>
</dbReference>